<accession>A0A075FJ85</accession>
<evidence type="ECO:0000313" key="1">
    <source>
        <dbReference type="EMBL" id="AIE91389.1"/>
    </source>
</evidence>
<protein>
    <submittedName>
        <fullName evidence="1">Cyclase/dehydrase</fullName>
    </submittedName>
</protein>
<name>A0A075FJ85_9ARCH</name>
<dbReference type="InterPro" id="IPR019587">
    <property type="entry name" value="Polyketide_cyclase/dehydratase"/>
</dbReference>
<dbReference type="Gene3D" id="3.30.530.20">
    <property type="match status" value="1"/>
</dbReference>
<organism evidence="1">
    <name type="scientific">uncultured marine thaumarchaeote AD1000_118_C08</name>
    <dbReference type="NCBI Taxonomy" id="1455889"/>
    <lineage>
        <taxon>Archaea</taxon>
        <taxon>Nitrososphaerota</taxon>
        <taxon>environmental samples</taxon>
    </lineage>
</organism>
<proteinExistence type="predicted"/>
<dbReference type="EMBL" id="KF900336">
    <property type="protein sequence ID" value="AIE91389.1"/>
    <property type="molecule type" value="Genomic_DNA"/>
</dbReference>
<reference evidence="1" key="1">
    <citation type="journal article" date="2014" name="Genome Biol. Evol.">
        <title>Pangenome evidence for extensive interdomain horizontal transfer affecting lineage core and shell genes in uncultured planktonic thaumarchaeota and euryarchaeota.</title>
        <authorList>
            <person name="Deschamps P."/>
            <person name="Zivanovic Y."/>
            <person name="Moreira D."/>
            <person name="Rodriguez-Valera F."/>
            <person name="Lopez-Garcia P."/>
        </authorList>
    </citation>
    <scope>NUCLEOTIDE SEQUENCE</scope>
</reference>
<dbReference type="CDD" id="cd07812">
    <property type="entry name" value="SRPBCC"/>
    <property type="match status" value="1"/>
</dbReference>
<dbReference type="InterPro" id="IPR023393">
    <property type="entry name" value="START-like_dom_sf"/>
</dbReference>
<dbReference type="AlphaFoldDB" id="A0A075FJ85"/>
<dbReference type="Pfam" id="PF10604">
    <property type="entry name" value="Polyketide_cyc2"/>
    <property type="match status" value="1"/>
</dbReference>
<dbReference type="SUPFAM" id="SSF55961">
    <property type="entry name" value="Bet v1-like"/>
    <property type="match status" value="1"/>
</dbReference>
<sequence length="139" mass="15634">MATIDTSIDINAPVDRVWDIISDLDNEPKFWKGTKETRIISRDGNVVTREITIAFRDSKCMQKITIQPKEKIYAEFTKGIIKGSKTLNLKPKDDSSLLEANWDVKMSGLAGMFTGMIKKHIRSGTEQALESIKQKAESS</sequence>